<dbReference type="EMBL" id="NJHN03000129">
    <property type="protein sequence ID" value="KAH9412682.1"/>
    <property type="molecule type" value="Genomic_DNA"/>
</dbReference>
<reference evidence="1 2" key="2">
    <citation type="journal article" date="2022" name="Mol. Biol. Evol.">
        <title>Comparative Genomics Reveals Insights into the Divergent Evolution of Astigmatic Mites and Household Pest Adaptations.</title>
        <authorList>
            <person name="Xiong Q."/>
            <person name="Wan A.T."/>
            <person name="Liu X."/>
            <person name="Fung C.S."/>
            <person name="Xiao X."/>
            <person name="Malainual N."/>
            <person name="Hou J."/>
            <person name="Wang L."/>
            <person name="Wang M."/>
            <person name="Yang K.Y."/>
            <person name="Cui Y."/>
            <person name="Leung E.L."/>
            <person name="Nong W."/>
            <person name="Shin S.K."/>
            <person name="Au S.W."/>
            <person name="Jeong K.Y."/>
            <person name="Chew F.T."/>
            <person name="Hui J.H."/>
            <person name="Leung T.F."/>
            <person name="Tungtrongchitr A."/>
            <person name="Zhong N."/>
            <person name="Liu Z."/>
            <person name="Tsui S.K."/>
        </authorList>
    </citation>
    <scope>NUCLEOTIDE SEQUENCE [LARGE SCALE GENOMIC DNA]</scope>
    <source>
        <strain evidence="1">Derp</strain>
    </source>
</reference>
<sequence length="109" mass="12102">MIYDLVSKSVSNCSRNTCQPVSTVFPGKSIKTIRGRPGPSTVNEITSLLTVCPGFTRAFIRRSIAERNSANSDSLLILFSLIRHKIFNPTSKIGTERITPTNDTNERRC</sequence>
<keyword evidence="2" id="KW-1185">Reference proteome</keyword>
<organism evidence="1 2">
    <name type="scientific">Dermatophagoides pteronyssinus</name>
    <name type="common">European house dust mite</name>
    <dbReference type="NCBI Taxonomy" id="6956"/>
    <lineage>
        <taxon>Eukaryota</taxon>
        <taxon>Metazoa</taxon>
        <taxon>Ecdysozoa</taxon>
        <taxon>Arthropoda</taxon>
        <taxon>Chelicerata</taxon>
        <taxon>Arachnida</taxon>
        <taxon>Acari</taxon>
        <taxon>Acariformes</taxon>
        <taxon>Sarcoptiformes</taxon>
        <taxon>Astigmata</taxon>
        <taxon>Psoroptidia</taxon>
        <taxon>Analgoidea</taxon>
        <taxon>Pyroglyphidae</taxon>
        <taxon>Dermatophagoidinae</taxon>
        <taxon>Dermatophagoides</taxon>
    </lineage>
</organism>
<protein>
    <submittedName>
        <fullName evidence="1">Uncharacterized protein</fullName>
    </submittedName>
</protein>
<accession>A0ABQ8IR28</accession>
<evidence type="ECO:0000313" key="1">
    <source>
        <dbReference type="EMBL" id="KAH9412682.1"/>
    </source>
</evidence>
<dbReference type="Proteomes" id="UP000887458">
    <property type="component" value="Unassembled WGS sequence"/>
</dbReference>
<proteinExistence type="predicted"/>
<gene>
    <name evidence="1" type="ORF">DERP_006647</name>
</gene>
<name>A0ABQ8IR28_DERPT</name>
<reference evidence="1 2" key="1">
    <citation type="journal article" date="2018" name="J. Allergy Clin. Immunol.">
        <title>High-quality assembly of Dermatophagoides pteronyssinus genome and transcriptome reveals a wide range of novel allergens.</title>
        <authorList>
            <person name="Liu X.Y."/>
            <person name="Yang K.Y."/>
            <person name="Wang M.Q."/>
            <person name="Kwok J.S."/>
            <person name="Zeng X."/>
            <person name="Yang Z."/>
            <person name="Xiao X.J."/>
            <person name="Lau C.P."/>
            <person name="Li Y."/>
            <person name="Huang Z.M."/>
            <person name="Ba J.G."/>
            <person name="Yim A.K."/>
            <person name="Ouyang C.Y."/>
            <person name="Ngai S.M."/>
            <person name="Chan T.F."/>
            <person name="Leung E.L."/>
            <person name="Liu L."/>
            <person name="Liu Z.G."/>
            <person name="Tsui S.K."/>
        </authorList>
    </citation>
    <scope>NUCLEOTIDE SEQUENCE [LARGE SCALE GENOMIC DNA]</scope>
    <source>
        <strain evidence="1">Derp</strain>
    </source>
</reference>
<comment type="caution">
    <text evidence="1">The sequence shown here is derived from an EMBL/GenBank/DDBJ whole genome shotgun (WGS) entry which is preliminary data.</text>
</comment>
<evidence type="ECO:0000313" key="2">
    <source>
        <dbReference type="Proteomes" id="UP000887458"/>
    </source>
</evidence>